<evidence type="ECO:0000256" key="1">
    <source>
        <dbReference type="ARBA" id="ARBA00010020"/>
    </source>
</evidence>
<accession>A0AAQ3T9Y3</accession>
<evidence type="ECO:0008006" key="7">
    <source>
        <dbReference type="Google" id="ProtNLM"/>
    </source>
</evidence>
<evidence type="ECO:0000256" key="4">
    <source>
        <dbReference type="SAM" id="MobiDB-lite"/>
    </source>
</evidence>
<proteinExistence type="inferred from homology"/>
<feature type="region of interest" description="Disordered" evidence="4">
    <location>
        <begin position="190"/>
        <end position="211"/>
    </location>
</feature>
<comment type="subunit">
    <text evidence="2">Binds SCAR.</text>
</comment>
<evidence type="ECO:0000313" key="6">
    <source>
        <dbReference type="Proteomes" id="UP001341281"/>
    </source>
</evidence>
<dbReference type="Proteomes" id="UP001341281">
    <property type="component" value="Chromosome 04"/>
</dbReference>
<sequence length="246" mass="27110">MDAEAGKAGMRPPGAASTSGAAVPFGRSSSRLGVPGAESFDGALKELKDLRSQLHEAADCCEKAFLNTERKKLILEGTKSYICDAVVTVIDHLGTVSSKLEHKMQEKTDVAQTERKINFLKQRLLTCEQYALSLKLLTVRGDPDAIQYHRRYISHSIQRTKEENGAGLSINDQELPQITLKPYEGQPAIGNEHTVAPADPDDSPRTIRRSFSPRAEDVHVILGDHKKKANHGSNILSFLKKTRRQA</sequence>
<evidence type="ECO:0000256" key="3">
    <source>
        <dbReference type="ARBA" id="ARBA00025223"/>
    </source>
</evidence>
<evidence type="ECO:0000256" key="2">
    <source>
        <dbReference type="ARBA" id="ARBA00011513"/>
    </source>
</evidence>
<evidence type="ECO:0000313" key="5">
    <source>
        <dbReference type="EMBL" id="WVZ68750.1"/>
    </source>
</evidence>
<dbReference type="Gene3D" id="6.10.140.1620">
    <property type="match status" value="1"/>
</dbReference>
<gene>
    <name evidence="5" type="ORF">U9M48_017650</name>
</gene>
<organism evidence="5 6">
    <name type="scientific">Paspalum notatum var. saurae</name>
    <dbReference type="NCBI Taxonomy" id="547442"/>
    <lineage>
        <taxon>Eukaryota</taxon>
        <taxon>Viridiplantae</taxon>
        <taxon>Streptophyta</taxon>
        <taxon>Embryophyta</taxon>
        <taxon>Tracheophyta</taxon>
        <taxon>Spermatophyta</taxon>
        <taxon>Magnoliopsida</taxon>
        <taxon>Liliopsida</taxon>
        <taxon>Poales</taxon>
        <taxon>Poaceae</taxon>
        <taxon>PACMAD clade</taxon>
        <taxon>Panicoideae</taxon>
        <taxon>Andropogonodae</taxon>
        <taxon>Paspaleae</taxon>
        <taxon>Paspalinae</taxon>
        <taxon>Paspalum</taxon>
    </lineage>
</organism>
<comment type="function">
    <text evidence="3">Involved in regulation of actin and microtubule organization. Part of a WAVE complex that activates the Arp2/3 complex.</text>
</comment>
<reference evidence="5 6" key="1">
    <citation type="submission" date="2024-02" db="EMBL/GenBank/DDBJ databases">
        <title>High-quality chromosome-scale genome assembly of Pensacola bahiagrass (Paspalum notatum Flugge var. saurae).</title>
        <authorList>
            <person name="Vega J.M."/>
            <person name="Podio M."/>
            <person name="Orjuela J."/>
            <person name="Siena L.A."/>
            <person name="Pessino S.C."/>
            <person name="Combes M.C."/>
            <person name="Mariac C."/>
            <person name="Albertini E."/>
            <person name="Pupilli F."/>
            <person name="Ortiz J.P.A."/>
            <person name="Leblanc O."/>
        </authorList>
    </citation>
    <scope>NUCLEOTIDE SEQUENCE [LARGE SCALE GENOMIC DNA]</scope>
    <source>
        <strain evidence="5">R1</strain>
        <tissue evidence="5">Leaf</tissue>
    </source>
</reference>
<dbReference type="PANTHER" id="PTHR10460:SF11">
    <property type="entry name" value="PROTEIN ABIL5-RELATED"/>
    <property type="match status" value="1"/>
</dbReference>
<protein>
    <recommendedName>
        <fullName evidence="7">Protein ABIL5</fullName>
    </recommendedName>
</protein>
<dbReference type="PANTHER" id="PTHR10460">
    <property type="entry name" value="ABL INTERACTOR FAMILY MEMBER"/>
    <property type="match status" value="1"/>
</dbReference>
<keyword evidence="6" id="KW-1185">Reference proteome</keyword>
<feature type="region of interest" description="Disordered" evidence="4">
    <location>
        <begin position="1"/>
        <end position="27"/>
    </location>
</feature>
<dbReference type="InterPro" id="IPR028457">
    <property type="entry name" value="ABI"/>
</dbReference>
<name>A0AAQ3T9Y3_PASNO</name>
<comment type="similarity">
    <text evidence="1">Belongs to the ABI family.</text>
</comment>
<dbReference type="AlphaFoldDB" id="A0AAQ3T9Y3"/>
<dbReference type="EMBL" id="CP144748">
    <property type="protein sequence ID" value="WVZ68750.1"/>
    <property type="molecule type" value="Genomic_DNA"/>
</dbReference>